<organism evidence="1 2">
    <name type="scientific">Alteromonas gilva</name>
    <dbReference type="NCBI Taxonomy" id="2987522"/>
    <lineage>
        <taxon>Bacteria</taxon>
        <taxon>Pseudomonadati</taxon>
        <taxon>Pseudomonadota</taxon>
        <taxon>Gammaproteobacteria</taxon>
        <taxon>Alteromonadales</taxon>
        <taxon>Alteromonadaceae</taxon>
        <taxon>Alteromonas/Salinimonas group</taxon>
        <taxon>Alteromonas</taxon>
    </lineage>
</organism>
<dbReference type="Proteomes" id="UP001218788">
    <property type="component" value="Unassembled WGS sequence"/>
</dbReference>
<comment type="caution">
    <text evidence="1">The sequence shown here is derived from an EMBL/GenBank/DDBJ whole genome shotgun (WGS) entry which is preliminary data.</text>
</comment>
<dbReference type="EMBL" id="JAQQXP010000001">
    <property type="protein sequence ID" value="MDC8831809.1"/>
    <property type="molecule type" value="Genomic_DNA"/>
</dbReference>
<protein>
    <submittedName>
        <fullName evidence="1">Uncharacterized protein</fullName>
    </submittedName>
</protein>
<evidence type="ECO:0000313" key="1">
    <source>
        <dbReference type="EMBL" id="MDC8831809.1"/>
    </source>
</evidence>
<keyword evidence="2" id="KW-1185">Reference proteome</keyword>
<accession>A0ABT5L452</accession>
<sequence length="60" mass="6845">MGLDGRAKKIIYEQLHQQSSVDNRLALYRSLEMIEGEKAWTHALNDDAAIIRAAKYKLSI</sequence>
<evidence type="ECO:0000313" key="2">
    <source>
        <dbReference type="Proteomes" id="UP001218788"/>
    </source>
</evidence>
<proteinExistence type="predicted"/>
<reference evidence="1 2" key="1">
    <citation type="submission" date="2022-10" db="EMBL/GenBank/DDBJ databases">
        <title>Alteromonas sp. chi3 Genome sequencing.</title>
        <authorList>
            <person name="Park S."/>
        </authorList>
    </citation>
    <scope>NUCLEOTIDE SEQUENCE [LARGE SCALE GENOMIC DNA]</scope>
    <source>
        <strain evidence="2">chi3</strain>
    </source>
</reference>
<gene>
    <name evidence="1" type="ORF">OIK42_13695</name>
</gene>
<dbReference type="RefSeq" id="WP_273641328.1">
    <property type="nucleotide sequence ID" value="NZ_JAQQXP010000001.1"/>
</dbReference>
<name>A0ABT5L452_9ALTE</name>